<evidence type="ECO:0000256" key="4">
    <source>
        <dbReference type="ARBA" id="ARBA00022692"/>
    </source>
</evidence>
<dbReference type="PANTHER" id="PTHR13085:SF0">
    <property type="entry name" value="SIGNAL PEPTIDASE COMPLEX SUBUNIT 2"/>
    <property type="match status" value="1"/>
</dbReference>
<feature type="transmembrane region" description="Helical" evidence="10">
    <location>
        <begin position="41"/>
        <end position="59"/>
    </location>
</feature>
<evidence type="ECO:0000256" key="7">
    <source>
        <dbReference type="ARBA" id="ARBA00023136"/>
    </source>
</evidence>
<evidence type="ECO:0000256" key="5">
    <source>
        <dbReference type="ARBA" id="ARBA00022824"/>
    </source>
</evidence>
<evidence type="ECO:0000256" key="10">
    <source>
        <dbReference type="SAM" id="Phobius"/>
    </source>
</evidence>
<evidence type="ECO:0000256" key="9">
    <source>
        <dbReference type="SAM" id="MobiDB-lite"/>
    </source>
</evidence>
<comment type="function">
    <text evidence="8">Component of the signal peptidase complex (SPC) which catalyzes the cleavage of N-terminal signal sequences from nascent proteins as they are translocated into the lumen of the endoplasmic reticulum. Enhances the enzymatic activity of SPC and facilitates the interactions between different components of the translocation site.</text>
</comment>
<name>A0A8H4PIR4_9HYPO</name>
<evidence type="ECO:0000313" key="11">
    <source>
        <dbReference type="EMBL" id="KAF4503846.1"/>
    </source>
</evidence>
<comment type="caution">
    <text evidence="11">The sequence shown here is derived from an EMBL/GenBank/DDBJ whole genome shotgun (WGS) entry which is preliminary data.</text>
</comment>
<accession>A0A8H4PIR4</accession>
<evidence type="ECO:0000313" key="12">
    <source>
        <dbReference type="Proteomes" id="UP000557566"/>
    </source>
</evidence>
<comment type="similarity">
    <text evidence="2">Belongs to the SPCS2 family.</text>
</comment>
<gene>
    <name evidence="11" type="ORF">G6O67_008786</name>
</gene>
<feature type="transmembrane region" description="Helical" evidence="10">
    <location>
        <begin position="71"/>
        <end position="90"/>
    </location>
</feature>
<keyword evidence="7 10" id="KW-0472">Membrane</keyword>
<dbReference type="GO" id="GO:0005787">
    <property type="term" value="C:signal peptidase complex"/>
    <property type="evidence" value="ECO:0007669"/>
    <property type="project" value="InterPro"/>
</dbReference>
<evidence type="ECO:0000256" key="3">
    <source>
        <dbReference type="ARBA" id="ARBA00017057"/>
    </source>
</evidence>
<organism evidence="11 12">
    <name type="scientific">Ophiocordyceps sinensis</name>
    <dbReference type="NCBI Taxonomy" id="72228"/>
    <lineage>
        <taxon>Eukaryota</taxon>
        <taxon>Fungi</taxon>
        <taxon>Dikarya</taxon>
        <taxon>Ascomycota</taxon>
        <taxon>Pezizomycotina</taxon>
        <taxon>Sordariomycetes</taxon>
        <taxon>Hypocreomycetidae</taxon>
        <taxon>Hypocreales</taxon>
        <taxon>Ophiocordycipitaceae</taxon>
        <taxon>Ophiocordyceps</taxon>
    </lineage>
</organism>
<evidence type="ECO:0000256" key="6">
    <source>
        <dbReference type="ARBA" id="ARBA00022989"/>
    </source>
</evidence>
<evidence type="ECO:0000256" key="2">
    <source>
        <dbReference type="ARBA" id="ARBA00007324"/>
    </source>
</evidence>
<dbReference type="PANTHER" id="PTHR13085">
    <property type="entry name" value="MICROSOMAL SIGNAL PEPTIDASE 25 KDA SUBUNIT"/>
    <property type="match status" value="1"/>
</dbReference>
<proteinExistence type="inferred from homology"/>
<dbReference type="GO" id="GO:0006465">
    <property type="term" value="P:signal peptide processing"/>
    <property type="evidence" value="ECO:0007669"/>
    <property type="project" value="InterPro"/>
</dbReference>
<dbReference type="EMBL" id="JAAVMX010000013">
    <property type="protein sequence ID" value="KAF4503846.1"/>
    <property type="molecule type" value="Genomic_DNA"/>
</dbReference>
<dbReference type="GO" id="GO:0045047">
    <property type="term" value="P:protein targeting to ER"/>
    <property type="evidence" value="ECO:0007669"/>
    <property type="project" value="TreeGrafter"/>
</dbReference>
<keyword evidence="4 10" id="KW-0812">Transmembrane</keyword>
<keyword evidence="5" id="KW-0256">Endoplasmic reticulum</keyword>
<dbReference type="Pfam" id="PF06703">
    <property type="entry name" value="SPC25"/>
    <property type="match status" value="1"/>
</dbReference>
<evidence type="ECO:0000256" key="1">
    <source>
        <dbReference type="ARBA" id="ARBA00004477"/>
    </source>
</evidence>
<feature type="region of interest" description="Disordered" evidence="9">
    <location>
        <begin position="200"/>
        <end position="224"/>
    </location>
</feature>
<protein>
    <recommendedName>
        <fullName evidence="3">Signal peptidase complex subunit 2</fullName>
    </recommendedName>
</protein>
<sequence>MASSEKVSVYNLADLKNTADDAIPNYLNSLKFRQSHYLTDVRLALGYGAFVLAAACFLWDYRFGFEPTKQYTAIAVGLYTMLNGALTYWISDVENRAVYQGTAPSGEKLTVASATKKYDPTYRLTVSVEAKGAKAQVIELAKPFASFYDETGRFVARPFQEALASSIPVIGKQDPKRVKLASQEMLDTNPDVLDAVLAANAKQEQGSSTAAEPADKKGGKRRKA</sequence>
<dbReference type="OrthoDB" id="29558at2759"/>
<dbReference type="InterPro" id="IPR009582">
    <property type="entry name" value="Spc2/SPCS2"/>
</dbReference>
<dbReference type="Proteomes" id="UP000557566">
    <property type="component" value="Unassembled WGS sequence"/>
</dbReference>
<dbReference type="AlphaFoldDB" id="A0A8H4PIR4"/>
<reference evidence="11 12" key="1">
    <citation type="journal article" date="2020" name="Genome Biol. Evol.">
        <title>A new high-quality draft genome assembly of the Chinese cordyceps Ophiocordyceps sinensis.</title>
        <authorList>
            <person name="Shu R."/>
            <person name="Zhang J."/>
            <person name="Meng Q."/>
            <person name="Zhang H."/>
            <person name="Zhou G."/>
            <person name="Li M."/>
            <person name="Wu P."/>
            <person name="Zhao Y."/>
            <person name="Chen C."/>
            <person name="Qin Q."/>
        </authorList>
    </citation>
    <scope>NUCLEOTIDE SEQUENCE [LARGE SCALE GENOMIC DNA]</scope>
    <source>
        <strain evidence="11 12">IOZ07</strain>
    </source>
</reference>
<keyword evidence="12" id="KW-1185">Reference proteome</keyword>
<comment type="subcellular location">
    <subcellularLocation>
        <location evidence="1">Endoplasmic reticulum membrane</location>
        <topology evidence="1">Multi-pass membrane protein</topology>
    </subcellularLocation>
</comment>
<evidence type="ECO:0000256" key="8">
    <source>
        <dbReference type="ARBA" id="ARBA00045608"/>
    </source>
</evidence>
<keyword evidence="6 10" id="KW-1133">Transmembrane helix</keyword>